<dbReference type="GO" id="GO:0003677">
    <property type="term" value="F:DNA binding"/>
    <property type="evidence" value="ECO:0007669"/>
    <property type="project" value="UniProtKB-UniRule"/>
</dbReference>
<feature type="region of interest" description="Disordered" evidence="3">
    <location>
        <begin position="218"/>
        <end position="239"/>
    </location>
</feature>
<dbReference type="InterPro" id="IPR036875">
    <property type="entry name" value="Znf_CCHC_sf"/>
</dbReference>
<keyword evidence="1" id="KW-0862">Zinc</keyword>
<dbReference type="VEuPathDB" id="FungiDB:FUN_019909"/>
<dbReference type="SUPFAM" id="SSF57756">
    <property type="entry name" value="Retrovirus zinc finger-like domains"/>
    <property type="match status" value="1"/>
</dbReference>
<feature type="domain" description="HMG box" evidence="4">
    <location>
        <begin position="56"/>
        <end position="135"/>
    </location>
</feature>
<dbReference type="Pfam" id="PF00098">
    <property type="entry name" value="zf-CCHC"/>
    <property type="match status" value="1"/>
</dbReference>
<evidence type="ECO:0000256" key="1">
    <source>
        <dbReference type="PROSITE-ProRule" id="PRU00047"/>
    </source>
</evidence>
<dbReference type="InterPro" id="IPR001878">
    <property type="entry name" value="Znf_CCHC"/>
</dbReference>
<dbReference type="PROSITE" id="PS50118">
    <property type="entry name" value="HMG_BOX_2"/>
    <property type="match status" value="1"/>
</dbReference>
<comment type="caution">
    <text evidence="6">The sequence shown here is derived from an EMBL/GenBank/DDBJ whole genome shotgun (WGS) entry which is preliminary data.</text>
</comment>
<dbReference type="Gene3D" id="1.10.30.10">
    <property type="entry name" value="High mobility group box domain"/>
    <property type="match status" value="1"/>
</dbReference>
<evidence type="ECO:0000313" key="7">
    <source>
        <dbReference type="Proteomes" id="UP000234323"/>
    </source>
</evidence>
<dbReference type="PROSITE" id="PS50158">
    <property type="entry name" value="ZF_CCHC"/>
    <property type="match status" value="1"/>
</dbReference>
<proteinExistence type="predicted"/>
<dbReference type="AlphaFoldDB" id="A0A2I1GK75"/>
<dbReference type="InterPro" id="IPR009071">
    <property type="entry name" value="HMG_box_dom"/>
</dbReference>
<dbReference type="Proteomes" id="UP000234323">
    <property type="component" value="Unassembled WGS sequence"/>
</dbReference>
<dbReference type="InterPro" id="IPR036910">
    <property type="entry name" value="HMG_box_dom_sf"/>
</dbReference>
<reference evidence="6 7" key="1">
    <citation type="submission" date="2015-10" db="EMBL/GenBank/DDBJ databases">
        <title>Genome analyses suggest a sexual origin of heterokaryosis in a supposedly ancient asexual fungus.</title>
        <authorList>
            <person name="Ropars J."/>
            <person name="Sedzielewska K."/>
            <person name="Noel J."/>
            <person name="Charron P."/>
            <person name="Farinelli L."/>
            <person name="Marton T."/>
            <person name="Kruger M."/>
            <person name="Pelin A."/>
            <person name="Brachmann A."/>
            <person name="Corradi N."/>
        </authorList>
    </citation>
    <scope>NUCLEOTIDE SEQUENCE [LARGE SCALE GENOMIC DNA]</scope>
    <source>
        <strain evidence="6 7">A4</strain>
    </source>
</reference>
<dbReference type="SMART" id="SM00343">
    <property type="entry name" value="ZnF_C2HC"/>
    <property type="match status" value="1"/>
</dbReference>
<feature type="DNA-binding region" description="HMG box" evidence="2">
    <location>
        <begin position="56"/>
        <end position="135"/>
    </location>
</feature>
<evidence type="ECO:0000259" key="4">
    <source>
        <dbReference type="PROSITE" id="PS50118"/>
    </source>
</evidence>
<feature type="domain" description="CCHC-type" evidence="5">
    <location>
        <begin position="251"/>
        <end position="266"/>
    </location>
</feature>
<organism evidence="6 7">
    <name type="scientific">Rhizophagus irregularis</name>
    <dbReference type="NCBI Taxonomy" id="588596"/>
    <lineage>
        <taxon>Eukaryota</taxon>
        <taxon>Fungi</taxon>
        <taxon>Fungi incertae sedis</taxon>
        <taxon>Mucoromycota</taxon>
        <taxon>Glomeromycotina</taxon>
        <taxon>Glomeromycetes</taxon>
        <taxon>Glomerales</taxon>
        <taxon>Glomeraceae</taxon>
        <taxon>Rhizophagus</taxon>
    </lineage>
</organism>
<evidence type="ECO:0000256" key="2">
    <source>
        <dbReference type="PROSITE-ProRule" id="PRU00267"/>
    </source>
</evidence>
<keyword evidence="1" id="KW-0863">Zinc-finger</keyword>
<evidence type="ECO:0000259" key="5">
    <source>
        <dbReference type="PROSITE" id="PS50158"/>
    </source>
</evidence>
<keyword evidence="1" id="KW-0479">Metal-binding</keyword>
<dbReference type="EMBL" id="LLXI01000509">
    <property type="protein sequence ID" value="PKY47023.1"/>
    <property type="molecule type" value="Genomic_DNA"/>
</dbReference>
<keyword evidence="2" id="KW-0539">Nucleus</keyword>
<dbReference type="GO" id="GO:0008270">
    <property type="term" value="F:zinc ion binding"/>
    <property type="evidence" value="ECO:0007669"/>
    <property type="project" value="UniProtKB-KW"/>
</dbReference>
<gene>
    <name evidence="6" type="ORF">RhiirA4_462076</name>
</gene>
<dbReference type="SUPFAM" id="SSF47095">
    <property type="entry name" value="HMG-box"/>
    <property type="match status" value="1"/>
</dbReference>
<evidence type="ECO:0008006" key="8">
    <source>
        <dbReference type="Google" id="ProtNLM"/>
    </source>
</evidence>
<dbReference type="VEuPathDB" id="FungiDB:RhiirFUN_018798"/>
<dbReference type="VEuPathDB" id="FungiDB:RhiirA1_460050"/>
<accession>A0A2I1GK75</accession>
<evidence type="ECO:0000256" key="3">
    <source>
        <dbReference type="SAM" id="MobiDB-lite"/>
    </source>
</evidence>
<dbReference type="Gene3D" id="4.10.60.10">
    <property type="entry name" value="Zinc finger, CCHC-type"/>
    <property type="match status" value="1"/>
</dbReference>
<dbReference type="GO" id="GO:0005634">
    <property type="term" value="C:nucleus"/>
    <property type="evidence" value="ECO:0007669"/>
    <property type="project" value="UniProtKB-UniRule"/>
</dbReference>
<keyword evidence="2" id="KW-0238">DNA-binding</keyword>
<feature type="region of interest" description="Disordered" evidence="3">
    <location>
        <begin position="830"/>
        <end position="852"/>
    </location>
</feature>
<sequence>MTQELDKLVTQAYIENKDKIEEVLNLLRNAIDNGRMPNAKELLQVNKKTKKGSNPIKRPSNSNIIYTNQLGKFGLLDIIRKFCDENGINKQKLVPISKKISNILWKELSTVHQKFFEELALDVKKEHQLMYPNYKYQTERKKYKSTKFINYVPNNESIIQPVVTSHDDNDKFDEQMEEDGYEDDYEDYEDDGLPKFTTYHYTESLSFQPLYNRMQDESYSNSSTSFNHPQQTTNSQSSFNDINNPVNRLACYLCGQLGHVVRNCPNRNVATLSANNSSNNRPTSQVTNTTEYQFSHQLLAQLVPQEGEESNSIFWSDALETRLCDLYMKDDVVDIFWGRPVEENLAGSTSWHIYVITRGSHNSYAKTETITGNQVINFIAEEERFVGFDDPLPSSLKIPQGLKEKFNEVLDNELGLSFREAHYNLVGVGTGYKQIRGQFTETPAIIFYVRQKGILRRGCNGLLPKEIRGFPTDVIEACVAIPCVGIGIDTCRRHQKNVTLGSSIGIGSEEAQNTTGTLSAIAYKNSFPNQIGIISCEHVLKFNESNPREKITIYQPSYNDHFEPKRKLIELIELSKELDDEYTDEIMELTKKSKLAESRDSTLATYVKGIRKNFYSEIHKKEFGIDAGFCVFDNENRKLYSKKFPIRSNYFENAGLSTCLEGTYTYCELKNFNYNKNRVFKVGRTTGLTLGQLLPTDQAIACNLTNESIKNAKKLEMEKHIPCYNNADQKIFIGYMKSKLDSEIRQYRKKCYPIEWFDRQLAFKFESGDFDCGDSGASVIDETGKALGILHAKWITPYQTFGIASPYFAILEALDVSIYLSPDPVTPTITSPSIISPPQSYLSSPYSGDQKE</sequence>
<dbReference type="VEuPathDB" id="FungiDB:RhiirA1_387966"/>
<keyword evidence="7" id="KW-1185">Reference proteome</keyword>
<name>A0A2I1GK75_9GLOM</name>
<feature type="compositionally biased region" description="Low complexity" evidence="3">
    <location>
        <begin position="830"/>
        <end position="845"/>
    </location>
</feature>
<evidence type="ECO:0000313" key="6">
    <source>
        <dbReference type="EMBL" id="PKY47023.1"/>
    </source>
</evidence>
<protein>
    <recommendedName>
        <fullName evidence="8">CCHC-type domain-containing protein</fullName>
    </recommendedName>
</protein>